<accession>A0A6N7XSI2</accession>
<reference evidence="4 5" key="1">
    <citation type="submission" date="2019-09" db="EMBL/GenBank/DDBJ databases">
        <title>In-depth cultivation of the pig gut microbiome towards novel bacterial diversity and tailored functional studies.</title>
        <authorList>
            <person name="Wylensek D."/>
            <person name="Hitch T.C.A."/>
            <person name="Clavel T."/>
        </authorList>
    </citation>
    <scope>NUCLEOTIDE SEQUENCE [LARGE SCALE GENOMIC DNA]</scope>
    <source>
        <strain evidence="4 5">WCA3-693-APC-4?</strain>
    </source>
</reference>
<feature type="domain" description="Bacterial Ig-like" evidence="3">
    <location>
        <begin position="736"/>
        <end position="779"/>
    </location>
</feature>
<dbReference type="Pfam" id="PF09479">
    <property type="entry name" value="Flg_new"/>
    <property type="match status" value="3"/>
</dbReference>
<dbReference type="GO" id="GO:0030313">
    <property type="term" value="C:cell envelope"/>
    <property type="evidence" value="ECO:0007669"/>
    <property type="project" value="UniProtKB-SubCell"/>
</dbReference>
<dbReference type="Gene3D" id="2.60.40.4270">
    <property type="entry name" value="Listeria-Bacteroides repeat domain"/>
    <property type="match status" value="3"/>
</dbReference>
<proteinExistence type="predicted"/>
<keyword evidence="2" id="KW-0175">Coiled coil</keyword>
<gene>
    <name evidence="4" type="ORF">FYJ83_04445</name>
</gene>
<keyword evidence="5" id="KW-1185">Reference proteome</keyword>
<dbReference type="NCBIfam" id="TIGR02543">
    <property type="entry name" value="List_Bact_rpt"/>
    <property type="match status" value="3"/>
</dbReference>
<evidence type="ECO:0000259" key="3">
    <source>
        <dbReference type="Pfam" id="PF07532"/>
    </source>
</evidence>
<dbReference type="Proteomes" id="UP000469523">
    <property type="component" value="Unassembled WGS sequence"/>
</dbReference>
<feature type="coiled-coil region" evidence="2">
    <location>
        <begin position="1266"/>
        <end position="1293"/>
    </location>
</feature>
<dbReference type="InterPro" id="IPR013378">
    <property type="entry name" value="InlB-like_B-rpt"/>
</dbReference>
<dbReference type="Gene3D" id="2.60.40.2340">
    <property type="match status" value="1"/>
</dbReference>
<dbReference type="InterPro" id="IPR042229">
    <property type="entry name" value="Listeria/Bacterioides_rpt_sf"/>
</dbReference>
<comment type="caution">
    <text evidence="4">The sequence shown here is derived from an EMBL/GenBank/DDBJ whole genome shotgun (WGS) entry which is preliminary data.</text>
</comment>
<name>A0A6N7XSI2_9FIRM</name>
<evidence type="ECO:0000256" key="1">
    <source>
        <dbReference type="ARBA" id="ARBA00004196"/>
    </source>
</evidence>
<dbReference type="InterPro" id="IPR011081">
    <property type="entry name" value="Big_4"/>
</dbReference>
<dbReference type="RefSeq" id="WP_154439142.1">
    <property type="nucleotide sequence ID" value="NZ_VUNQ01000006.1"/>
</dbReference>
<sequence>MKNFIRGVMIFVLVLINIININTAFAETEPETITLTIRAVVNDKKIDELINAGIVVEKDGEEVLKNTVKVELGTTITIRAVDGNKSFFKEWKRPTGVNNLDFIELFGGSHETPELTFVVTEEFKTREIKTIEASYNHFIEIDPSRTDFGKGTVDIEVTGKGANLYSKNGYPLGQNNDIVKFKADAKSGYEFEKWEFIRAMPIIGLGAASNQDVKETDAEIEIILPAIPKQGPSFPQNYLPVIAHFKVSEKQSYRVSFNTNGGSTIEEQLIDEGEKVVKPADPTKEGYKFIDWYIDETLENVFDFDTVISEDTTLYAKWKDNNKTLDPSDYITNIKIPISPKSPDINTVFFHKYELVDNKMLLYIGKDSSSWKNPTYNAFLGFTDPINGMGRLMNDKLVIETTGIKEIKVDNQAENETISDPKLISIKGFGAEADKWREGIWFNDFGAKVIYKDGTELNRSRFDKDKPPLFTFITENGDEFTLTWEAIKVEAEIEELIELTVKASDTTYNIYDPEVKAGILQENELIGYKELKKEDRVSIKAEDGNKSFFTRWKIWRTEDIDIDNKLNILLGEEITNREIEFKIGDYAFELAKNYRLQIEALYKTYTIIDTTQTSYEEGNIDILVFDMNGKERKDFNSKDGFPLSDTKDIIKFRAIPEAGYAFDRWEFITPGVAGTGTKNPNVNLNSPVIQIELPEMISGGDPEKNYNLRLKAVFSENTKNIEEILDMEDEEFIQGYDNYQLPSTVKVRYDDGNGGLEIINWNESVETAILGKNIFTGTIGDTDEVVKINVIMKKITDINEEDKIQEITVYRDFFGEYQSYRLPTTIGVKLNDDSERSINIGEWKGKDVYYNVNHYSIRYYNHDTYKAEGTIKGFDGKIELTLNVKRESEKLKLKVEFNSNGGSSITYQEILEGEKVTIPPQKPTKDGYSFAGWYKNEGLTQEFDFDTLITENLTLYAKWEEEPVPETLEITSVELTEDGQVVFEGVKVGNTFSITLPKDYSKELDVGHILKVTGTEGSWLQQDIGHGAPIEKWAAGDVANSILVEYGPKKFTISKDGESRIYYIEIKSFEEEIQRYTVNFNSNGGNSISPQEVEEGGKAVKPSNPTINGYSFIGWYKNSNLTQAFDFNTPIDGNITLYAKWEKEPTNELPRILKFSLLGYEASIDDRNERITINIPYNMDLSNLVPSITITEGATISPSKDSAVNFNRTVYYTVYGSGNTQRTYRVIINIPSDRDSSYWDDYYDNYKKERDDYYKRRGEISWWELAKEAKEKRAEEELKIKSERDEKLVLKERAKILNDVGKIESRARNSRSSLMINDRFNHIEIRPTVSDFKSGFSNIITIPKDVLPNLLKGEYEFIKYHTGVVNIEIYPSMETASGLKLNLCDIPKDIREKWNKVKGKGYIFQVESDSTKGGLSYEINLEKQYPVEKLRFVKYNYMKGNFEDVSPEKWYVFNGKLRCDKVSSGIYGIIYKD</sequence>
<evidence type="ECO:0000256" key="2">
    <source>
        <dbReference type="SAM" id="Coils"/>
    </source>
</evidence>
<organism evidence="4 5">
    <name type="scientific">Tissierella pigra</name>
    <dbReference type="NCBI Taxonomy" id="2607614"/>
    <lineage>
        <taxon>Bacteria</taxon>
        <taxon>Bacillati</taxon>
        <taxon>Bacillota</taxon>
        <taxon>Tissierellia</taxon>
        <taxon>Tissierellales</taxon>
        <taxon>Tissierellaceae</taxon>
        <taxon>Tissierella</taxon>
    </lineage>
</organism>
<dbReference type="EMBL" id="VUNQ01000006">
    <property type="protein sequence ID" value="MSU00717.1"/>
    <property type="molecule type" value="Genomic_DNA"/>
</dbReference>
<protein>
    <recommendedName>
        <fullName evidence="3">Bacterial Ig-like domain-containing protein</fullName>
    </recommendedName>
</protein>
<evidence type="ECO:0000313" key="4">
    <source>
        <dbReference type="EMBL" id="MSU00717.1"/>
    </source>
</evidence>
<evidence type="ECO:0000313" key="5">
    <source>
        <dbReference type="Proteomes" id="UP000469523"/>
    </source>
</evidence>
<comment type="subcellular location">
    <subcellularLocation>
        <location evidence="1">Cell envelope</location>
    </subcellularLocation>
</comment>
<dbReference type="Pfam" id="PF07532">
    <property type="entry name" value="Big_4"/>
    <property type="match status" value="1"/>
</dbReference>